<dbReference type="AlphaFoldDB" id="A0A2H3GM21"/>
<protein>
    <submittedName>
        <fullName evidence="1">Uncharacterized protein</fullName>
    </submittedName>
</protein>
<gene>
    <name evidence="1" type="ORF">AU210_010781</name>
</gene>
<organism evidence="1 2">
    <name type="scientific">Fusarium oxysporum f. sp. radicis-cucumerinum</name>
    <dbReference type="NCBI Taxonomy" id="327505"/>
    <lineage>
        <taxon>Eukaryota</taxon>
        <taxon>Fungi</taxon>
        <taxon>Dikarya</taxon>
        <taxon>Ascomycota</taxon>
        <taxon>Pezizomycotina</taxon>
        <taxon>Sordariomycetes</taxon>
        <taxon>Hypocreomycetidae</taxon>
        <taxon>Hypocreales</taxon>
        <taxon>Nectriaceae</taxon>
        <taxon>Fusarium</taxon>
        <taxon>Fusarium oxysporum species complex</taxon>
    </lineage>
</organism>
<name>A0A2H3GM21_FUSOX</name>
<dbReference type="Proteomes" id="UP000219602">
    <property type="component" value="Chromosome 9"/>
</dbReference>
<proteinExistence type="predicted"/>
<sequence>MEGLKKPDFSGCHSRLVWRCQRSHSPASHSPAPARTSTARIHSFPPAPLLGSLFVDPLPLLPYPHLNEPSSSKSRLSLLLSSASTEFLLRLHTPTTQTTFYHKHPSQNSLRALFYPRRSFPSIVINDGDISQQTL</sequence>
<reference evidence="1 2" key="2">
    <citation type="journal article" date="2017" name="Sci. Rep.">
        <title>A mobile pathogenicity chromosome in Fusarium oxysporum for infection of multiple cucurbit species.</title>
        <authorList>
            <person name="van Dam P."/>
            <person name="Fokkens L."/>
            <person name="Ayukawa Y."/>
            <person name="van der Gragt M."/>
            <person name="Ter Horst A."/>
            <person name="Brankovics B."/>
            <person name="Houterman P.M."/>
            <person name="Arie T."/>
            <person name="Rep M."/>
        </authorList>
    </citation>
    <scope>NUCLEOTIDE SEQUENCE [LARGE SCALE GENOMIC DNA]</scope>
    <source>
        <strain evidence="1 2">Forc016</strain>
    </source>
</reference>
<comment type="caution">
    <text evidence="1">The sequence shown here is derived from an EMBL/GenBank/DDBJ whole genome shotgun (WGS) entry which is preliminary data.</text>
</comment>
<reference evidence="1 2" key="1">
    <citation type="journal article" date="2016" name="Environ. Microbiol.">
        <title>Effector profiles distinguish formae speciales of Fusarium oxysporum.</title>
        <authorList>
            <person name="van Dam P."/>
            <person name="Fokkens L."/>
            <person name="Schmidt S.M."/>
            <person name="Linmans J.H."/>
            <person name="Kistler H.C."/>
            <person name="Ma L.J."/>
            <person name="Rep M."/>
        </authorList>
    </citation>
    <scope>NUCLEOTIDE SEQUENCE [LARGE SCALE GENOMIC DNA]</scope>
    <source>
        <strain evidence="1 2">Forc016</strain>
    </source>
</reference>
<dbReference type="EMBL" id="MABQ02000007">
    <property type="protein sequence ID" value="PCD31116.1"/>
    <property type="molecule type" value="Genomic_DNA"/>
</dbReference>
<evidence type="ECO:0000313" key="1">
    <source>
        <dbReference type="EMBL" id="PCD31116.1"/>
    </source>
</evidence>
<evidence type="ECO:0000313" key="2">
    <source>
        <dbReference type="Proteomes" id="UP000219602"/>
    </source>
</evidence>
<accession>A0A2H3GM21</accession>